<feature type="transmembrane region" description="Helical" evidence="1">
    <location>
        <begin position="20"/>
        <end position="42"/>
    </location>
</feature>
<comment type="caution">
    <text evidence="2">The sequence shown here is derived from an EMBL/GenBank/DDBJ whole genome shotgun (WGS) entry which is preliminary data.</text>
</comment>
<sequence>MELSGTPDLGRAGEPGTIRFVLGALGTQLTVFTIAFGAISFLETSAYYAMPRALTLAGERGLLFGVAMSLGTIAAHLVRVKRTLGLSADSLRSVHRADVVLPGPVDGAALRESMRPVPWVRGVTAVGAGQFRVDAGFRWSVQRTIGVTVDGSRVTVEVRARHPLLFPASGPGRRIFDQLRDALSARNPRP</sequence>
<feature type="transmembrane region" description="Helical" evidence="1">
    <location>
        <begin position="62"/>
        <end position="80"/>
    </location>
</feature>
<keyword evidence="1" id="KW-1133">Transmembrane helix</keyword>
<keyword evidence="1" id="KW-0472">Membrane</keyword>
<gene>
    <name evidence="2" type="ORF">GCM10022403_068480</name>
</gene>
<protein>
    <submittedName>
        <fullName evidence="2">Uncharacterized protein</fullName>
    </submittedName>
</protein>
<accession>A0ABP7IRV4</accession>
<evidence type="ECO:0000313" key="2">
    <source>
        <dbReference type="EMBL" id="GAA3825382.1"/>
    </source>
</evidence>
<organism evidence="2 3">
    <name type="scientific">Streptomyces coacervatus</name>
    <dbReference type="NCBI Taxonomy" id="647381"/>
    <lineage>
        <taxon>Bacteria</taxon>
        <taxon>Bacillati</taxon>
        <taxon>Actinomycetota</taxon>
        <taxon>Actinomycetes</taxon>
        <taxon>Kitasatosporales</taxon>
        <taxon>Streptomycetaceae</taxon>
        <taxon>Streptomyces</taxon>
    </lineage>
</organism>
<dbReference type="EMBL" id="BAABDE010000025">
    <property type="protein sequence ID" value="GAA3825382.1"/>
    <property type="molecule type" value="Genomic_DNA"/>
</dbReference>
<name>A0ABP7IRV4_9ACTN</name>
<dbReference type="Proteomes" id="UP001501009">
    <property type="component" value="Unassembled WGS sequence"/>
</dbReference>
<evidence type="ECO:0000256" key="1">
    <source>
        <dbReference type="SAM" id="Phobius"/>
    </source>
</evidence>
<reference evidence="3" key="1">
    <citation type="journal article" date="2019" name="Int. J. Syst. Evol. Microbiol.">
        <title>The Global Catalogue of Microorganisms (GCM) 10K type strain sequencing project: providing services to taxonomists for standard genome sequencing and annotation.</title>
        <authorList>
            <consortium name="The Broad Institute Genomics Platform"/>
            <consortium name="The Broad Institute Genome Sequencing Center for Infectious Disease"/>
            <person name="Wu L."/>
            <person name="Ma J."/>
        </authorList>
    </citation>
    <scope>NUCLEOTIDE SEQUENCE [LARGE SCALE GENOMIC DNA]</scope>
    <source>
        <strain evidence="3">JCM 17138</strain>
    </source>
</reference>
<proteinExistence type="predicted"/>
<keyword evidence="1" id="KW-0812">Transmembrane</keyword>
<keyword evidence="3" id="KW-1185">Reference proteome</keyword>
<evidence type="ECO:0000313" key="3">
    <source>
        <dbReference type="Proteomes" id="UP001501009"/>
    </source>
</evidence>